<reference evidence="1" key="1">
    <citation type="submission" date="2025-08" db="UniProtKB">
        <authorList>
            <consortium name="Ensembl"/>
        </authorList>
    </citation>
    <scope>IDENTIFICATION</scope>
</reference>
<dbReference type="AlphaFoldDB" id="A0A8C3XRP8"/>
<organism evidence="1 2">
    <name type="scientific">Chelydra serpentina</name>
    <name type="common">Snapping turtle</name>
    <name type="synonym">Testudo serpentina</name>
    <dbReference type="NCBI Taxonomy" id="8475"/>
    <lineage>
        <taxon>Eukaryota</taxon>
        <taxon>Metazoa</taxon>
        <taxon>Chordata</taxon>
        <taxon>Craniata</taxon>
        <taxon>Vertebrata</taxon>
        <taxon>Euteleostomi</taxon>
        <taxon>Archelosauria</taxon>
        <taxon>Testudinata</taxon>
        <taxon>Testudines</taxon>
        <taxon>Cryptodira</taxon>
        <taxon>Durocryptodira</taxon>
        <taxon>Americhelydia</taxon>
        <taxon>Chelydroidea</taxon>
        <taxon>Chelydridae</taxon>
        <taxon>Chelydra</taxon>
    </lineage>
</organism>
<evidence type="ECO:0000313" key="2">
    <source>
        <dbReference type="Proteomes" id="UP000694403"/>
    </source>
</evidence>
<protein>
    <submittedName>
        <fullName evidence="1">Uncharacterized protein</fullName>
    </submittedName>
</protein>
<accession>A0A8C3XRP8</accession>
<proteinExistence type="predicted"/>
<dbReference type="Ensembl" id="ENSCSRT00000018537.1">
    <property type="protein sequence ID" value="ENSCSRP00000017715.1"/>
    <property type="gene ID" value="ENSCSRG00000013613.1"/>
</dbReference>
<reference evidence="1" key="2">
    <citation type="submission" date="2025-09" db="UniProtKB">
        <authorList>
            <consortium name="Ensembl"/>
        </authorList>
    </citation>
    <scope>IDENTIFICATION</scope>
</reference>
<dbReference type="Proteomes" id="UP000694403">
    <property type="component" value="Unplaced"/>
</dbReference>
<evidence type="ECO:0000313" key="1">
    <source>
        <dbReference type="Ensembl" id="ENSCSRP00000017715.1"/>
    </source>
</evidence>
<sequence length="83" mass="8834">MPRGLAPMAGRGPRVEKTVDCGSCSAPPHHESLLLSVAPSPAPSHSGWTVFLASLINLLFYWLAETPSESGEEGCRARLAYTP</sequence>
<name>A0A8C3XRP8_CHESE</name>
<keyword evidence="2" id="KW-1185">Reference proteome</keyword>